<dbReference type="SMART" id="SM00471">
    <property type="entry name" value="HDc"/>
    <property type="match status" value="1"/>
</dbReference>
<name>A0ABQ3KCU7_9DEIO</name>
<dbReference type="PANTHER" id="PTHR45228:SF4">
    <property type="entry name" value="LIPOPROTEIN"/>
    <property type="match status" value="1"/>
</dbReference>
<dbReference type="Proteomes" id="UP000632154">
    <property type="component" value="Unassembled WGS sequence"/>
</dbReference>
<evidence type="ECO:0000259" key="3">
    <source>
        <dbReference type="PROSITE" id="PS51832"/>
    </source>
</evidence>
<evidence type="ECO:0000256" key="1">
    <source>
        <dbReference type="SAM" id="MobiDB-lite"/>
    </source>
</evidence>
<dbReference type="InterPro" id="IPR052020">
    <property type="entry name" value="Cyclic_di-GMP/3'3'-cGAMP_PDE"/>
</dbReference>
<accession>A0ABQ3KCU7</accession>
<keyword evidence="5" id="KW-1185">Reference proteome</keyword>
<dbReference type="InterPro" id="IPR037522">
    <property type="entry name" value="HD_GYP_dom"/>
</dbReference>
<evidence type="ECO:0000313" key="5">
    <source>
        <dbReference type="Proteomes" id="UP000632154"/>
    </source>
</evidence>
<dbReference type="CDD" id="cd00077">
    <property type="entry name" value="HDc"/>
    <property type="match status" value="1"/>
</dbReference>
<feature type="domain" description="HD" evidence="2">
    <location>
        <begin position="205"/>
        <end position="311"/>
    </location>
</feature>
<sequence length="343" mass="36873">MFRFNRPKKDEAAPRPEERSPATAPSDPTRVLADLLGKPNAEGLLEGALAHAAQMLGGRVKGYAVLRRGQDVVTAVHGYPKSLLGLSLSGPWAQMRPRLLADGPRELYAMNTPEVVRQLDAAGMNDIRATVVVPLVDKGRNVGALILDQFQSGGIAAQQQEALNRWGSAVTPLLAVFDTREEWRQGARQLTVALVEAVEAQDFDALGHAQQVAEISGQLGRQLGLNERELEQLWYGAILHDVGKIGGETGPGHASVGANFLHGVPHLSDAQKAIRHHHEHYDGSGEPEHLAGEDIPLYARIIAVANALVHVGDPARLKGQAGKRLDPRIVELAQTLPPVETGV</sequence>
<evidence type="ECO:0000259" key="2">
    <source>
        <dbReference type="PROSITE" id="PS51831"/>
    </source>
</evidence>
<protein>
    <submittedName>
        <fullName evidence="4">Phosphohydrolase</fullName>
    </submittedName>
</protein>
<dbReference type="InterPro" id="IPR006674">
    <property type="entry name" value="HD_domain"/>
</dbReference>
<dbReference type="EMBL" id="BNAL01000033">
    <property type="protein sequence ID" value="GHG08893.1"/>
    <property type="molecule type" value="Genomic_DNA"/>
</dbReference>
<dbReference type="Pfam" id="PF01966">
    <property type="entry name" value="HD"/>
    <property type="match status" value="1"/>
</dbReference>
<evidence type="ECO:0000313" key="4">
    <source>
        <dbReference type="EMBL" id="GHG08893.1"/>
    </source>
</evidence>
<dbReference type="PROSITE" id="PS51832">
    <property type="entry name" value="HD_GYP"/>
    <property type="match status" value="1"/>
</dbReference>
<reference evidence="5" key="1">
    <citation type="journal article" date="2019" name="Int. J. Syst. Evol. Microbiol.">
        <title>The Global Catalogue of Microorganisms (GCM) 10K type strain sequencing project: providing services to taxonomists for standard genome sequencing and annotation.</title>
        <authorList>
            <consortium name="The Broad Institute Genomics Platform"/>
            <consortium name="The Broad Institute Genome Sequencing Center for Infectious Disease"/>
            <person name="Wu L."/>
            <person name="Ma J."/>
        </authorList>
    </citation>
    <scope>NUCLEOTIDE SEQUENCE [LARGE SCALE GENOMIC DNA]</scope>
    <source>
        <strain evidence="5">CGMCC 1.18439</strain>
    </source>
</reference>
<feature type="domain" description="HD-GYP" evidence="3">
    <location>
        <begin position="183"/>
        <end position="343"/>
    </location>
</feature>
<dbReference type="PANTHER" id="PTHR45228">
    <property type="entry name" value="CYCLIC DI-GMP PHOSPHODIESTERASE TM_0186-RELATED"/>
    <property type="match status" value="1"/>
</dbReference>
<dbReference type="InterPro" id="IPR006675">
    <property type="entry name" value="HDIG_dom"/>
</dbReference>
<dbReference type="InterPro" id="IPR003607">
    <property type="entry name" value="HD/PDEase_dom"/>
</dbReference>
<dbReference type="SUPFAM" id="SSF109604">
    <property type="entry name" value="HD-domain/PDEase-like"/>
    <property type="match status" value="1"/>
</dbReference>
<feature type="compositionally biased region" description="Basic and acidic residues" evidence="1">
    <location>
        <begin position="7"/>
        <end position="20"/>
    </location>
</feature>
<dbReference type="NCBIfam" id="TIGR00277">
    <property type="entry name" value="HDIG"/>
    <property type="match status" value="1"/>
</dbReference>
<comment type="caution">
    <text evidence="4">The sequence shown here is derived from an EMBL/GenBank/DDBJ whole genome shotgun (WGS) entry which is preliminary data.</text>
</comment>
<dbReference type="PROSITE" id="PS51831">
    <property type="entry name" value="HD"/>
    <property type="match status" value="1"/>
</dbReference>
<dbReference type="Gene3D" id="1.10.3210.10">
    <property type="entry name" value="Hypothetical protein af1432"/>
    <property type="match status" value="1"/>
</dbReference>
<organism evidence="4 5">
    <name type="scientific">Deinococcus piscis</name>
    <dbReference type="NCBI Taxonomy" id="394230"/>
    <lineage>
        <taxon>Bacteria</taxon>
        <taxon>Thermotogati</taxon>
        <taxon>Deinococcota</taxon>
        <taxon>Deinococci</taxon>
        <taxon>Deinococcales</taxon>
        <taxon>Deinococcaceae</taxon>
        <taxon>Deinococcus</taxon>
    </lineage>
</organism>
<dbReference type="SUPFAM" id="SSF55781">
    <property type="entry name" value="GAF domain-like"/>
    <property type="match status" value="1"/>
</dbReference>
<gene>
    <name evidence="4" type="ORF">GCM10017783_21900</name>
</gene>
<dbReference type="RefSeq" id="WP_308430686.1">
    <property type="nucleotide sequence ID" value="NZ_BNAL01000033.1"/>
</dbReference>
<proteinExistence type="predicted"/>
<feature type="region of interest" description="Disordered" evidence="1">
    <location>
        <begin position="1"/>
        <end position="29"/>
    </location>
</feature>